<reference evidence="1 2" key="1">
    <citation type="journal article" date="2019" name="Nat. Ecol. Evol.">
        <title>Megaphylogeny resolves global patterns of mushroom evolution.</title>
        <authorList>
            <person name="Varga T."/>
            <person name="Krizsan K."/>
            <person name="Foldi C."/>
            <person name="Dima B."/>
            <person name="Sanchez-Garcia M."/>
            <person name="Sanchez-Ramirez S."/>
            <person name="Szollosi G.J."/>
            <person name="Szarkandi J.G."/>
            <person name="Papp V."/>
            <person name="Albert L."/>
            <person name="Andreopoulos W."/>
            <person name="Angelini C."/>
            <person name="Antonin V."/>
            <person name="Barry K.W."/>
            <person name="Bougher N.L."/>
            <person name="Buchanan P."/>
            <person name="Buyck B."/>
            <person name="Bense V."/>
            <person name="Catcheside P."/>
            <person name="Chovatia M."/>
            <person name="Cooper J."/>
            <person name="Damon W."/>
            <person name="Desjardin D."/>
            <person name="Finy P."/>
            <person name="Geml J."/>
            <person name="Haridas S."/>
            <person name="Hughes K."/>
            <person name="Justo A."/>
            <person name="Karasinski D."/>
            <person name="Kautmanova I."/>
            <person name="Kiss B."/>
            <person name="Kocsube S."/>
            <person name="Kotiranta H."/>
            <person name="LaButti K.M."/>
            <person name="Lechner B.E."/>
            <person name="Liimatainen K."/>
            <person name="Lipzen A."/>
            <person name="Lukacs Z."/>
            <person name="Mihaltcheva S."/>
            <person name="Morgado L.N."/>
            <person name="Niskanen T."/>
            <person name="Noordeloos M.E."/>
            <person name="Ohm R.A."/>
            <person name="Ortiz-Santana B."/>
            <person name="Ovrebo C."/>
            <person name="Racz N."/>
            <person name="Riley R."/>
            <person name="Savchenko A."/>
            <person name="Shiryaev A."/>
            <person name="Soop K."/>
            <person name="Spirin V."/>
            <person name="Szebenyi C."/>
            <person name="Tomsovsky M."/>
            <person name="Tulloss R.E."/>
            <person name="Uehling J."/>
            <person name="Grigoriev I.V."/>
            <person name="Vagvolgyi C."/>
            <person name="Papp T."/>
            <person name="Martin F.M."/>
            <person name="Miettinen O."/>
            <person name="Hibbett D.S."/>
            <person name="Nagy L.G."/>
        </authorList>
    </citation>
    <scope>NUCLEOTIDE SEQUENCE [LARGE SCALE GENOMIC DNA]</scope>
    <source>
        <strain evidence="1 2">NL-1719</strain>
    </source>
</reference>
<gene>
    <name evidence="1" type="ORF">BDN72DRAFT_843359</name>
</gene>
<dbReference type="EMBL" id="ML208382">
    <property type="protein sequence ID" value="TFK67186.1"/>
    <property type="molecule type" value="Genomic_DNA"/>
</dbReference>
<sequence length="79" mass="8970">MPVGLVWYVVYNVVRGDNTQAPVSAKFDAIRLECATAEVMASKIYPTDTALTTLYSLMNVQYEHVFSRMIVYENYGLKL</sequence>
<organism evidence="1 2">
    <name type="scientific">Pluteus cervinus</name>
    <dbReference type="NCBI Taxonomy" id="181527"/>
    <lineage>
        <taxon>Eukaryota</taxon>
        <taxon>Fungi</taxon>
        <taxon>Dikarya</taxon>
        <taxon>Basidiomycota</taxon>
        <taxon>Agaricomycotina</taxon>
        <taxon>Agaricomycetes</taxon>
        <taxon>Agaricomycetidae</taxon>
        <taxon>Agaricales</taxon>
        <taxon>Pluteineae</taxon>
        <taxon>Pluteaceae</taxon>
        <taxon>Pluteus</taxon>
    </lineage>
</organism>
<accession>A0ACD3API8</accession>
<evidence type="ECO:0000313" key="1">
    <source>
        <dbReference type="EMBL" id="TFK67186.1"/>
    </source>
</evidence>
<proteinExistence type="predicted"/>
<name>A0ACD3API8_9AGAR</name>
<dbReference type="Proteomes" id="UP000308600">
    <property type="component" value="Unassembled WGS sequence"/>
</dbReference>
<evidence type="ECO:0000313" key="2">
    <source>
        <dbReference type="Proteomes" id="UP000308600"/>
    </source>
</evidence>
<protein>
    <submittedName>
        <fullName evidence="1">Uncharacterized protein</fullName>
    </submittedName>
</protein>
<keyword evidence="2" id="KW-1185">Reference proteome</keyword>